<proteinExistence type="inferred from homology"/>
<dbReference type="OrthoDB" id="5430053at2"/>
<dbReference type="SUPFAM" id="SSF103481">
    <property type="entry name" value="Multidrug resistance efflux transporter EmrE"/>
    <property type="match status" value="1"/>
</dbReference>
<evidence type="ECO:0000256" key="1">
    <source>
        <dbReference type="ARBA" id="ARBA00007362"/>
    </source>
</evidence>
<name>A0A367Y648_9MICO</name>
<keyword evidence="2" id="KW-0812">Transmembrane</keyword>
<keyword evidence="2" id="KW-1133">Transmembrane helix</keyword>
<evidence type="ECO:0000259" key="3">
    <source>
        <dbReference type="Pfam" id="PF00892"/>
    </source>
</evidence>
<reference evidence="4 5" key="1">
    <citation type="submission" date="2018-07" db="EMBL/GenBank/DDBJ databases">
        <title>Microbacterium endoborsara sp. nov., a novel actinobacterium isolated from Borszczowia aralocaspica.</title>
        <authorList>
            <person name="An D."/>
        </authorList>
    </citation>
    <scope>NUCLEOTIDE SEQUENCE [LARGE SCALE GENOMIC DNA]</scope>
    <source>
        <strain evidence="4 5">C1.15228</strain>
    </source>
</reference>
<organism evidence="4 5">
    <name type="scientific">Microbacterium sorbitolivorans</name>
    <dbReference type="NCBI Taxonomy" id="1867410"/>
    <lineage>
        <taxon>Bacteria</taxon>
        <taxon>Bacillati</taxon>
        <taxon>Actinomycetota</taxon>
        <taxon>Actinomycetes</taxon>
        <taxon>Micrococcales</taxon>
        <taxon>Microbacteriaceae</taxon>
        <taxon>Microbacterium</taxon>
    </lineage>
</organism>
<comment type="similarity">
    <text evidence="1">Belongs to the EamA transporter family.</text>
</comment>
<dbReference type="InterPro" id="IPR000620">
    <property type="entry name" value="EamA_dom"/>
</dbReference>
<dbReference type="Proteomes" id="UP000253508">
    <property type="component" value="Unassembled WGS sequence"/>
</dbReference>
<dbReference type="Pfam" id="PF00892">
    <property type="entry name" value="EamA"/>
    <property type="match status" value="1"/>
</dbReference>
<dbReference type="EMBL" id="QORO01000001">
    <property type="protein sequence ID" value="RCK61308.1"/>
    <property type="molecule type" value="Genomic_DNA"/>
</dbReference>
<evidence type="ECO:0000256" key="2">
    <source>
        <dbReference type="SAM" id="Phobius"/>
    </source>
</evidence>
<keyword evidence="5" id="KW-1185">Reference proteome</keyword>
<dbReference type="GO" id="GO:0016020">
    <property type="term" value="C:membrane"/>
    <property type="evidence" value="ECO:0007669"/>
    <property type="project" value="InterPro"/>
</dbReference>
<feature type="transmembrane region" description="Helical" evidence="2">
    <location>
        <begin position="62"/>
        <end position="81"/>
    </location>
</feature>
<accession>A0A367Y648</accession>
<evidence type="ECO:0000313" key="5">
    <source>
        <dbReference type="Proteomes" id="UP000253508"/>
    </source>
</evidence>
<dbReference type="AlphaFoldDB" id="A0A367Y648"/>
<feature type="domain" description="EamA" evidence="3">
    <location>
        <begin position="9"/>
        <end position="75"/>
    </location>
</feature>
<protein>
    <recommendedName>
        <fullName evidence="3">EamA domain-containing protein</fullName>
    </recommendedName>
</protein>
<dbReference type="InterPro" id="IPR037185">
    <property type="entry name" value="EmrE-like"/>
</dbReference>
<sequence length="104" mass="10717">MDGSAVFEYAWLGLVGALLTYTLWFAGIGLLPVTSTALLGLLSPLMAAALGSLIAGEALAPIQILGFAISLVAMLAGQLPAPRSPRAARRSMRAYAAELTDGSR</sequence>
<evidence type="ECO:0000313" key="4">
    <source>
        <dbReference type="EMBL" id="RCK61308.1"/>
    </source>
</evidence>
<gene>
    <name evidence="4" type="ORF">DTO57_01250</name>
</gene>
<keyword evidence="2" id="KW-0472">Membrane</keyword>
<comment type="caution">
    <text evidence="4">The sequence shown here is derived from an EMBL/GenBank/DDBJ whole genome shotgun (WGS) entry which is preliminary data.</text>
</comment>
<feature type="transmembrane region" description="Helical" evidence="2">
    <location>
        <begin position="38"/>
        <end position="56"/>
    </location>
</feature>
<feature type="transmembrane region" description="Helical" evidence="2">
    <location>
        <begin position="6"/>
        <end position="31"/>
    </location>
</feature>